<evidence type="ECO:0000313" key="1">
    <source>
        <dbReference type="EMBL" id="HEN16350.1"/>
    </source>
</evidence>
<comment type="caution">
    <text evidence="1">The sequence shown here is derived from an EMBL/GenBank/DDBJ whole genome shotgun (WGS) entry which is preliminary data.</text>
</comment>
<protein>
    <recommendedName>
        <fullName evidence="2">Ribbon-helix-helix protein, CopG family</fullName>
    </recommendedName>
</protein>
<evidence type="ECO:0008006" key="2">
    <source>
        <dbReference type="Google" id="ProtNLM"/>
    </source>
</evidence>
<dbReference type="InterPro" id="IPR013321">
    <property type="entry name" value="Arc_rbn_hlx_hlx"/>
</dbReference>
<sequence length="78" mass="8720">MKTAVSIPDEVFEEAERLAGRLQTSRSQLYARALAEFVARHDDDRVTAAMNAVIDAVGQTPDDFTREAVGQALRRVEW</sequence>
<accession>A0A7C2NY35</accession>
<reference evidence="1" key="1">
    <citation type="journal article" date="2020" name="mSystems">
        <title>Genome- and Community-Level Interaction Insights into Carbon Utilization and Element Cycling Functions of Hydrothermarchaeota in Hydrothermal Sediment.</title>
        <authorList>
            <person name="Zhou Z."/>
            <person name="Liu Y."/>
            <person name="Xu W."/>
            <person name="Pan J."/>
            <person name="Luo Z.H."/>
            <person name="Li M."/>
        </authorList>
    </citation>
    <scope>NUCLEOTIDE SEQUENCE [LARGE SCALE GENOMIC DNA]</scope>
    <source>
        <strain evidence="1">SpSt-339</strain>
    </source>
</reference>
<organism evidence="1">
    <name type="scientific">Schlesneria paludicola</name>
    <dbReference type="NCBI Taxonomy" id="360056"/>
    <lineage>
        <taxon>Bacteria</taxon>
        <taxon>Pseudomonadati</taxon>
        <taxon>Planctomycetota</taxon>
        <taxon>Planctomycetia</taxon>
        <taxon>Planctomycetales</taxon>
        <taxon>Planctomycetaceae</taxon>
        <taxon>Schlesneria</taxon>
    </lineage>
</organism>
<proteinExistence type="predicted"/>
<dbReference type="EMBL" id="DSOK01000353">
    <property type="protein sequence ID" value="HEN16350.1"/>
    <property type="molecule type" value="Genomic_DNA"/>
</dbReference>
<gene>
    <name evidence="1" type="ORF">ENQ76_12885</name>
</gene>
<name>A0A7C2NY35_9PLAN</name>
<dbReference type="AlphaFoldDB" id="A0A7C2NY35"/>
<dbReference type="Gene3D" id="1.10.1220.10">
    <property type="entry name" value="Met repressor-like"/>
    <property type="match status" value="1"/>
</dbReference>
<dbReference type="GO" id="GO:0006355">
    <property type="term" value="P:regulation of DNA-templated transcription"/>
    <property type="evidence" value="ECO:0007669"/>
    <property type="project" value="InterPro"/>
</dbReference>